<accession>W9UWC3</accession>
<protein>
    <submittedName>
        <fullName evidence="1">Uncharacterized protein</fullName>
    </submittedName>
</protein>
<comment type="caution">
    <text evidence="1">The sequence shown here is derived from an EMBL/GenBank/DDBJ whole genome shotgun (WGS) entry which is preliminary data.</text>
</comment>
<evidence type="ECO:0000313" key="1">
    <source>
        <dbReference type="EMBL" id="EXJ11548.1"/>
    </source>
</evidence>
<dbReference type="EMBL" id="AONB01000006">
    <property type="protein sequence ID" value="EXJ11548.1"/>
    <property type="molecule type" value="Genomic_DNA"/>
</dbReference>
<dbReference type="STRING" id="1229521.D791_01680"/>
<evidence type="ECO:0000313" key="2">
    <source>
        <dbReference type="Proteomes" id="UP000019464"/>
    </source>
</evidence>
<name>W9UWC3_9GAMM</name>
<proteinExistence type="predicted"/>
<organism evidence="1 2">
    <name type="scientific">Nitrincola nitratireducens</name>
    <dbReference type="NCBI Taxonomy" id="1229521"/>
    <lineage>
        <taxon>Bacteria</taxon>
        <taxon>Pseudomonadati</taxon>
        <taxon>Pseudomonadota</taxon>
        <taxon>Gammaproteobacteria</taxon>
        <taxon>Oceanospirillales</taxon>
        <taxon>Oceanospirillaceae</taxon>
        <taxon>Nitrincola</taxon>
    </lineage>
</organism>
<reference evidence="2" key="1">
    <citation type="submission" date="2012-11" db="EMBL/GenBank/DDBJ databases">
        <authorList>
            <person name="Singh A."/>
            <person name="Pinnaka A.K."/>
            <person name="Vaidya B."/>
        </authorList>
    </citation>
    <scope>NUCLEOTIDE SEQUENCE [LARGE SCALE GENOMIC DNA]</scope>
    <source>
        <strain evidence="2">AK23</strain>
    </source>
</reference>
<dbReference type="Proteomes" id="UP000019464">
    <property type="component" value="Unassembled WGS sequence"/>
</dbReference>
<sequence length="58" mass="6425">MASNVNTTEPQVNASGSDNLALMKQNAAEAARLLKALGNDSRYLFYAIWMEKSYRSVN</sequence>
<gene>
    <name evidence="1" type="ORF">D791_01680</name>
</gene>
<dbReference type="AlphaFoldDB" id="W9UWC3"/>
<reference evidence="1 2" key="2">
    <citation type="journal article" date="2015" name="Syst. Appl. Microbiol.">
        <title>Nitrincola nitratireducens sp. nov. isolated from a haloalkaline crater lake.</title>
        <authorList>
            <person name="Singh A."/>
            <person name="Vaidya B."/>
            <person name="Tanuku N.R."/>
            <person name="Pinnaka A.K."/>
        </authorList>
    </citation>
    <scope>NUCLEOTIDE SEQUENCE [LARGE SCALE GENOMIC DNA]</scope>
    <source>
        <strain evidence="1 2">AK23</strain>
    </source>
</reference>
<keyword evidence="2" id="KW-1185">Reference proteome</keyword>